<reference evidence="1 2" key="2">
    <citation type="journal article" date="2010" name="Stand. Genomic Sci.">
        <title>Complete genome sequence of Nakamurella multipartita type strain (Y-104).</title>
        <authorList>
            <person name="Tice H."/>
            <person name="Mayilraj S."/>
            <person name="Sims D."/>
            <person name="Lapidus A."/>
            <person name="Nolan M."/>
            <person name="Lucas S."/>
            <person name="Glavina Del Rio T."/>
            <person name="Copeland A."/>
            <person name="Cheng J.F."/>
            <person name="Meincke L."/>
            <person name="Bruce D."/>
            <person name="Goodwin L."/>
            <person name="Pitluck S."/>
            <person name="Ivanova N."/>
            <person name="Mavromatis K."/>
            <person name="Ovchinnikova G."/>
            <person name="Pati A."/>
            <person name="Chen A."/>
            <person name="Palaniappan K."/>
            <person name="Land M."/>
            <person name="Hauser L."/>
            <person name="Chang Y.J."/>
            <person name="Jeffries C.D."/>
            <person name="Detter J.C."/>
            <person name="Brettin T."/>
            <person name="Rohde M."/>
            <person name="Goker M."/>
            <person name="Bristow J."/>
            <person name="Eisen J.A."/>
            <person name="Markowitz V."/>
            <person name="Hugenholtz P."/>
            <person name="Kyrpides N.C."/>
            <person name="Klenk H.P."/>
            <person name="Chen F."/>
        </authorList>
    </citation>
    <scope>NUCLEOTIDE SEQUENCE [LARGE SCALE GENOMIC DNA]</scope>
    <source>
        <strain evidence="2">ATCC 700099 / DSM 44233 / CIP 104796 / JCM 9543 / NBRC 105858 / Y-104</strain>
    </source>
</reference>
<dbReference type="Proteomes" id="UP000002218">
    <property type="component" value="Chromosome"/>
</dbReference>
<proteinExistence type="predicted"/>
<gene>
    <name evidence="1" type="ordered locus">Namu_2698</name>
</gene>
<evidence type="ECO:0000313" key="1">
    <source>
        <dbReference type="EMBL" id="ACV79044.1"/>
    </source>
</evidence>
<keyword evidence="2" id="KW-1185">Reference proteome</keyword>
<sequence>MTQQSEVDRDRSGAVPSEVQVEAAKLKLVTDRRLKQPTPEWVVRVAQGLPAW</sequence>
<reference evidence="2" key="1">
    <citation type="submission" date="2009-09" db="EMBL/GenBank/DDBJ databases">
        <title>The complete genome of Nakamurella multipartita DSM 44233.</title>
        <authorList>
            <consortium name="US DOE Joint Genome Institute (JGI-PGF)"/>
            <person name="Lucas S."/>
            <person name="Copeland A."/>
            <person name="Lapidus A."/>
            <person name="Glavina del Rio T."/>
            <person name="Dalin E."/>
            <person name="Tice H."/>
            <person name="Bruce D."/>
            <person name="Goodwin L."/>
            <person name="Pitluck S."/>
            <person name="Kyrpides N."/>
            <person name="Mavromatis K."/>
            <person name="Ivanova N."/>
            <person name="Ovchinnikova G."/>
            <person name="Sims D."/>
            <person name="Meincke L."/>
            <person name="Brettin T."/>
            <person name="Detter J.C."/>
            <person name="Han C."/>
            <person name="Larimer F."/>
            <person name="Land M."/>
            <person name="Hauser L."/>
            <person name="Markowitz V."/>
            <person name="Cheng J.-F."/>
            <person name="Hugenholtz P."/>
            <person name="Woyke T."/>
            <person name="Wu D."/>
            <person name="Klenk H.-P."/>
            <person name="Eisen J.A."/>
        </authorList>
    </citation>
    <scope>NUCLEOTIDE SEQUENCE [LARGE SCALE GENOMIC DNA]</scope>
    <source>
        <strain evidence="2">ATCC 700099 / DSM 44233 / CIP 104796 / JCM 9543 / NBRC 105858 / Y-104</strain>
    </source>
</reference>
<evidence type="ECO:0000313" key="2">
    <source>
        <dbReference type="Proteomes" id="UP000002218"/>
    </source>
</evidence>
<dbReference type="KEGG" id="nml:Namu_2698"/>
<dbReference type="AlphaFoldDB" id="C8X8I9"/>
<dbReference type="EMBL" id="CP001737">
    <property type="protein sequence ID" value="ACV79044.1"/>
    <property type="molecule type" value="Genomic_DNA"/>
</dbReference>
<dbReference type="RefSeq" id="WP_015747923.1">
    <property type="nucleotide sequence ID" value="NC_013235.1"/>
</dbReference>
<organism evidence="1 2">
    <name type="scientific">Nakamurella multipartita (strain ATCC 700099 / DSM 44233 / CIP 104796 / JCM 9543 / NBRC 105858 / Y-104)</name>
    <name type="common">Microsphaera multipartita</name>
    <dbReference type="NCBI Taxonomy" id="479431"/>
    <lineage>
        <taxon>Bacteria</taxon>
        <taxon>Bacillati</taxon>
        <taxon>Actinomycetota</taxon>
        <taxon>Actinomycetes</taxon>
        <taxon>Nakamurellales</taxon>
        <taxon>Nakamurellaceae</taxon>
        <taxon>Nakamurella</taxon>
    </lineage>
</organism>
<protein>
    <submittedName>
        <fullName evidence="1">Uncharacterized protein</fullName>
    </submittedName>
</protein>
<name>C8X8I9_NAKMY</name>
<accession>C8X8I9</accession>
<dbReference type="InParanoid" id="C8X8I9"/>
<dbReference type="HOGENOM" id="CLU_3082160_0_0_11"/>